<feature type="domain" description="Integrase catalytic" evidence="1">
    <location>
        <begin position="157"/>
        <end position="268"/>
    </location>
</feature>
<dbReference type="SUPFAM" id="SSF53098">
    <property type="entry name" value="Ribonuclease H-like"/>
    <property type="match status" value="1"/>
</dbReference>
<evidence type="ECO:0000313" key="3">
    <source>
        <dbReference type="Proteomes" id="UP000289166"/>
    </source>
</evidence>
<evidence type="ECO:0000313" key="2">
    <source>
        <dbReference type="EMBL" id="RXE57509.1"/>
    </source>
</evidence>
<evidence type="ECO:0000259" key="1">
    <source>
        <dbReference type="PROSITE" id="PS50994"/>
    </source>
</evidence>
<dbReference type="PANTHER" id="PTHR35004">
    <property type="entry name" value="TRANSPOSASE RV3428C-RELATED"/>
    <property type="match status" value="1"/>
</dbReference>
<gene>
    <name evidence="2" type="ORF">EFD62_17350</name>
</gene>
<dbReference type="Pfam" id="PF00665">
    <property type="entry name" value="rve"/>
    <property type="match status" value="1"/>
</dbReference>
<accession>A0A4V1K1P5</accession>
<dbReference type="AlphaFoldDB" id="A0A4V1K1P5"/>
<feature type="non-terminal residue" evidence="2">
    <location>
        <position position="268"/>
    </location>
</feature>
<comment type="caution">
    <text evidence="2">The sequence shown here is derived from an EMBL/GenBank/DDBJ whole genome shotgun (WGS) entry which is preliminary data.</text>
</comment>
<dbReference type="PANTHER" id="PTHR35004:SF6">
    <property type="entry name" value="TRANSPOSASE"/>
    <property type="match status" value="1"/>
</dbReference>
<protein>
    <submittedName>
        <fullName evidence="2">Integrase</fullName>
    </submittedName>
</protein>
<keyword evidence="3" id="KW-1185">Reference proteome</keyword>
<proteinExistence type="predicted"/>
<dbReference type="InterPro" id="IPR001584">
    <property type="entry name" value="Integrase_cat-core"/>
</dbReference>
<sequence length="268" mass="31149">MKTKFNDKAAIDMAYFRFSLIAPVIQGTFTDPTKTAYYRRVTENSFTLPNGKAMIYNPKTLEKWEEYYRKKGMDGLMPRERSDSGQSRVLDETVINEIYRLKEVFPRINATLIYTKLIEDGFINKHQVSLSSIQRFIKHNNLKSTLNPNQKDRKAFEEEYPCGMYQADTSYTCYINENGKVRRTYLIQIIDDQSRMIVGSRFFYNDNAYNFQQVLKDAISRYGICKKLYLDNGSTYSNEQLTLICGSLGIVKLHTPVRDGASKAKVER</sequence>
<dbReference type="InterPro" id="IPR012337">
    <property type="entry name" value="RNaseH-like_sf"/>
</dbReference>
<dbReference type="SUPFAM" id="SSF46689">
    <property type="entry name" value="Homeodomain-like"/>
    <property type="match status" value="1"/>
</dbReference>
<dbReference type="Proteomes" id="UP000289166">
    <property type="component" value="Unassembled WGS sequence"/>
</dbReference>
<dbReference type="PROSITE" id="PS50994">
    <property type="entry name" value="INTEGRASE"/>
    <property type="match status" value="1"/>
</dbReference>
<dbReference type="GO" id="GO:0015074">
    <property type="term" value="P:DNA integration"/>
    <property type="evidence" value="ECO:0007669"/>
    <property type="project" value="InterPro"/>
</dbReference>
<organism evidence="2 3">
    <name type="scientific">Acetivibrio mesophilus</name>
    <dbReference type="NCBI Taxonomy" id="2487273"/>
    <lineage>
        <taxon>Bacteria</taxon>
        <taxon>Bacillati</taxon>
        <taxon>Bacillota</taxon>
        <taxon>Clostridia</taxon>
        <taxon>Eubacteriales</taxon>
        <taxon>Oscillospiraceae</taxon>
        <taxon>Acetivibrio</taxon>
    </lineage>
</organism>
<dbReference type="RefSeq" id="WP_155522930.1">
    <property type="nucleotide sequence ID" value="NZ_RLII01000080.1"/>
</dbReference>
<dbReference type="InterPro" id="IPR009057">
    <property type="entry name" value="Homeodomain-like_sf"/>
</dbReference>
<dbReference type="OrthoDB" id="9794201at2"/>
<dbReference type="InterPro" id="IPR036397">
    <property type="entry name" value="RNaseH_sf"/>
</dbReference>
<dbReference type="EMBL" id="RLII01000080">
    <property type="protein sequence ID" value="RXE57509.1"/>
    <property type="molecule type" value="Genomic_DNA"/>
</dbReference>
<reference evidence="3" key="1">
    <citation type="submission" date="2018-11" db="EMBL/GenBank/DDBJ databases">
        <title>Genome sequencing of a novel mesophilic and cellulolytic organism within the genus Hungateiclostridium.</title>
        <authorList>
            <person name="Rettenmaier R."/>
            <person name="Liebl W."/>
            <person name="Zverlov V."/>
        </authorList>
    </citation>
    <scope>NUCLEOTIDE SEQUENCE [LARGE SCALE GENOMIC DNA]</scope>
    <source>
        <strain evidence="3">N2K1</strain>
    </source>
</reference>
<dbReference type="GO" id="GO:0003676">
    <property type="term" value="F:nucleic acid binding"/>
    <property type="evidence" value="ECO:0007669"/>
    <property type="project" value="InterPro"/>
</dbReference>
<dbReference type="Gene3D" id="3.30.420.10">
    <property type="entry name" value="Ribonuclease H-like superfamily/Ribonuclease H"/>
    <property type="match status" value="1"/>
</dbReference>
<name>A0A4V1K1P5_9FIRM</name>